<gene>
    <name evidence="8" type="primary">selA</name>
    <name evidence="10" type="ORF">BBW65_05990</name>
</gene>
<evidence type="ECO:0000313" key="11">
    <source>
        <dbReference type="Proteomes" id="UP000092884"/>
    </source>
</evidence>
<dbReference type="PANTHER" id="PTHR32328">
    <property type="entry name" value="L-SERYL-TRNA(SEC) SELENIUM TRANSFERASE"/>
    <property type="match status" value="1"/>
</dbReference>
<comment type="catalytic activity">
    <reaction evidence="8">
        <text>L-seryl-tRNA(Sec) + selenophosphate + H(+) = L-selenocysteinyl-tRNA(Sec) + phosphate</text>
        <dbReference type="Rhea" id="RHEA:22728"/>
        <dbReference type="Rhea" id="RHEA-COMP:9742"/>
        <dbReference type="Rhea" id="RHEA-COMP:9743"/>
        <dbReference type="ChEBI" id="CHEBI:15378"/>
        <dbReference type="ChEBI" id="CHEBI:16144"/>
        <dbReference type="ChEBI" id="CHEBI:43474"/>
        <dbReference type="ChEBI" id="CHEBI:78533"/>
        <dbReference type="ChEBI" id="CHEBI:78573"/>
        <dbReference type="EC" id="2.9.1.1"/>
    </reaction>
</comment>
<keyword evidence="5 8" id="KW-0648">Protein biosynthesis</keyword>
<keyword evidence="2 8" id="KW-0963">Cytoplasm</keyword>
<dbReference type="PANTHER" id="PTHR32328:SF0">
    <property type="entry name" value="L-SERYL-TRNA(SEC) SELENIUM TRANSFERASE"/>
    <property type="match status" value="1"/>
</dbReference>
<evidence type="ECO:0000313" key="10">
    <source>
        <dbReference type="EMBL" id="ANV98375.1"/>
    </source>
</evidence>
<dbReference type="STRING" id="222136.BBW65_05990"/>
<keyword evidence="3 8" id="KW-0808">Transferase</keyword>
<feature type="modified residue" description="N6-(pyridoxal phosphate)lysine" evidence="8 9">
    <location>
        <position position="284"/>
    </location>
</feature>
<evidence type="ECO:0000256" key="7">
    <source>
        <dbReference type="ARBA" id="ARBA00044507"/>
    </source>
</evidence>
<dbReference type="NCBIfam" id="TIGR00474">
    <property type="entry name" value="selA"/>
    <property type="match status" value="1"/>
</dbReference>
<comment type="function">
    <text evidence="8">Converts seryl-tRNA(Sec) to selenocysteinyl-tRNA(Sec) required for selenoprotein biosynthesis.</text>
</comment>
<sequence>MQDLLKHLPKIDALLKDSDFSMMKHKILKPIIQTQIQKLREEILSHQIQALDIDQLKSSITAQYHRQTHSTIMPLINATGVVLQTNLGRSLLHPKILEEIMPLLSSYNNLEYDINTGKRSERYTHITHLLQTLLHCEDVLVVNNNASAVLLILNTFGKDKEVIISRGELVEIGGSFRINEVMKLSGSHLIEVGTTNKTHLSDYQEAITERTSLLLKAHQSNFKQIGFCSSVSFESLTQLAQQHNLIDYYDLGSGYMQGLETKEEPSIFEICAKAPSLVSFSGDKLFGGPQAGIIVGKKHLIDQLKKNHLLRALRVDKFTILALEATLRSYLNENLEQIPTLAMLNTPLSTLEQKALKLANLLAPIPNLDIQVERLDSLAGGGSLPQSLFPSYGITLSSPKYKTSTLEQKIRLQGIITRISNDKICLDVRCIFEKDFAKIADILKKVLDV</sequence>
<dbReference type="GO" id="GO:0005737">
    <property type="term" value="C:cytoplasm"/>
    <property type="evidence" value="ECO:0007669"/>
    <property type="project" value="UniProtKB-SubCell"/>
</dbReference>
<dbReference type="EC" id="2.9.1.1" evidence="8"/>
<proteinExistence type="inferred from homology"/>
<evidence type="ECO:0000256" key="3">
    <source>
        <dbReference type="ARBA" id="ARBA00022679"/>
    </source>
</evidence>
<accession>A0A1B1U6Q8</accession>
<evidence type="ECO:0000256" key="2">
    <source>
        <dbReference type="ARBA" id="ARBA00022490"/>
    </source>
</evidence>
<evidence type="ECO:0000256" key="9">
    <source>
        <dbReference type="PIRSR" id="PIRSR618319-50"/>
    </source>
</evidence>
<name>A0A1B1U6Q8_9HELI</name>
<dbReference type="GO" id="GO:0001717">
    <property type="term" value="P:conversion of seryl-tRNAsec to selenocys-tRNAsec"/>
    <property type="evidence" value="ECO:0007669"/>
    <property type="project" value="UniProtKB-UniRule"/>
</dbReference>
<comment type="subcellular location">
    <subcellularLocation>
        <location evidence="8">Cytoplasm</location>
    </subcellularLocation>
</comment>
<dbReference type="KEGG" id="het:BBW65_05990"/>
<keyword evidence="6 8" id="KW-0711">Selenium</keyword>
<dbReference type="SUPFAM" id="SSF53383">
    <property type="entry name" value="PLP-dependent transferases"/>
    <property type="match status" value="1"/>
</dbReference>
<evidence type="ECO:0000256" key="1">
    <source>
        <dbReference type="ARBA" id="ARBA00001933"/>
    </source>
</evidence>
<comment type="cofactor">
    <cofactor evidence="1 8 9">
        <name>pyridoxal 5'-phosphate</name>
        <dbReference type="ChEBI" id="CHEBI:597326"/>
    </cofactor>
</comment>
<organism evidence="10 11">
    <name type="scientific">Helicobacter enhydrae</name>
    <dbReference type="NCBI Taxonomy" id="222136"/>
    <lineage>
        <taxon>Bacteria</taxon>
        <taxon>Pseudomonadati</taxon>
        <taxon>Campylobacterota</taxon>
        <taxon>Epsilonproteobacteria</taxon>
        <taxon>Campylobacterales</taxon>
        <taxon>Helicobacteraceae</taxon>
        <taxon>Helicobacter</taxon>
    </lineage>
</organism>
<comment type="pathway">
    <text evidence="8">Aminoacyl-tRNA biosynthesis; selenocysteinyl-tRNA(Sec) biosynthesis; selenocysteinyl-tRNA(Sec) from L-seryl-tRNA(Sec) (bacterial route): step 1/1.</text>
</comment>
<dbReference type="Gene3D" id="3.90.1150.180">
    <property type="match status" value="1"/>
</dbReference>
<dbReference type="Gene3D" id="3.40.640.10">
    <property type="entry name" value="Type I PLP-dependent aspartate aminotransferase-like (Major domain)"/>
    <property type="match status" value="1"/>
</dbReference>
<dbReference type="HAMAP" id="MF_00423">
    <property type="entry name" value="SelA"/>
    <property type="match status" value="1"/>
</dbReference>
<dbReference type="EMBL" id="CP016503">
    <property type="protein sequence ID" value="ANV98375.1"/>
    <property type="molecule type" value="Genomic_DNA"/>
</dbReference>
<dbReference type="OrthoDB" id="9787096at2"/>
<dbReference type="GO" id="GO:0001514">
    <property type="term" value="P:selenocysteine incorporation"/>
    <property type="evidence" value="ECO:0007669"/>
    <property type="project" value="UniProtKB-UniRule"/>
</dbReference>
<evidence type="ECO:0000256" key="8">
    <source>
        <dbReference type="HAMAP-Rule" id="MF_00423"/>
    </source>
</evidence>
<evidence type="ECO:0000256" key="6">
    <source>
        <dbReference type="ARBA" id="ARBA00023266"/>
    </source>
</evidence>
<dbReference type="GO" id="GO:0004125">
    <property type="term" value="F:L-seryl-tRNA(Sec) selenium transferase activity"/>
    <property type="evidence" value="ECO:0007669"/>
    <property type="project" value="UniProtKB-UniRule"/>
</dbReference>
<keyword evidence="11" id="KW-1185">Reference proteome</keyword>
<dbReference type="AlphaFoldDB" id="A0A1B1U6Q8"/>
<evidence type="ECO:0000256" key="5">
    <source>
        <dbReference type="ARBA" id="ARBA00022917"/>
    </source>
</evidence>
<dbReference type="Proteomes" id="UP000092884">
    <property type="component" value="Chromosome"/>
</dbReference>
<reference evidence="11" key="1">
    <citation type="submission" date="2016-07" db="EMBL/GenBank/DDBJ databases">
        <authorList>
            <person name="Florea S."/>
            <person name="Webb J.S."/>
            <person name="Jaromczyk J."/>
            <person name="Schardl C.L."/>
        </authorList>
    </citation>
    <scope>NUCLEOTIDE SEQUENCE [LARGE SCALE GENOMIC DNA]</scope>
    <source>
        <strain evidence="11">MIT 01-6242</strain>
    </source>
</reference>
<dbReference type="InterPro" id="IPR004534">
    <property type="entry name" value="SelA_trans"/>
</dbReference>
<dbReference type="Pfam" id="PF03841">
    <property type="entry name" value="SelA"/>
    <property type="match status" value="1"/>
</dbReference>
<protein>
    <recommendedName>
        <fullName evidence="8">L-seryl-tRNA(Sec) selenium transferase</fullName>
        <ecNumber evidence="8">2.9.1.1</ecNumber>
    </recommendedName>
    <alternativeName>
        <fullName evidence="8">Selenocysteine synthase</fullName>
        <shortName evidence="8">Sec synthase</shortName>
    </alternativeName>
    <alternativeName>
        <fullName evidence="8">Selenocysteinyl-tRNA(Sec) synthase</fullName>
    </alternativeName>
</protein>
<keyword evidence="4 8" id="KW-0663">Pyridoxal phosphate</keyword>
<dbReference type="InterPro" id="IPR015424">
    <property type="entry name" value="PyrdxlP-dep_Trfase"/>
</dbReference>
<dbReference type="UniPathway" id="UPA00906">
    <property type="reaction ID" value="UER00896"/>
</dbReference>
<evidence type="ECO:0000256" key="4">
    <source>
        <dbReference type="ARBA" id="ARBA00022898"/>
    </source>
</evidence>
<dbReference type="RefSeq" id="WP_066341042.1">
    <property type="nucleotide sequence ID" value="NZ_CP016503.1"/>
</dbReference>
<dbReference type="InterPro" id="IPR018319">
    <property type="entry name" value="SelA-like"/>
</dbReference>
<dbReference type="InterPro" id="IPR015421">
    <property type="entry name" value="PyrdxlP-dep_Trfase_major"/>
</dbReference>
<comment type="similarity">
    <text evidence="7 8">Belongs to the SelA family.</text>
</comment>